<reference evidence="1 2" key="2">
    <citation type="submission" date="2007-08" db="EMBL/GenBank/DDBJ databases">
        <authorList>
            <person name="Fulton L."/>
            <person name="Clifton S."/>
            <person name="Fulton B."/>
            <person name="Xu J."/>
            <person name="Minx P."/>
            <person name="Pepin K.H."/>
            <person name="Johnson M."/>
            <person name="Thiruvilangam P."/>
            <person name="Bhonagiri V."/>
            <person name="Nash W.E."/>
            <person name="Wang C."/>
            <person name="Mardis E.R."/>
            <person name="Wilson R.K."/>
        </authorList>
    </citation>
    <scope>NUCLEOTIDE SEQUENCE [LARGE SCALE GENOMIC DNA]</scope>
    <source>
        <strain evidence="1 2">DSM 753</strain>
    </source>
</reference>
<evidence type="ECO:0000313" key="1">
    <source>
        <dbReference type="EMBL" id="EDO61261.1"/>
    </source>
</evidence>
<proteinExistence type="predicted"/>
<dbReference type="EMBL" id="ABCB02000018">
    <property type="protein sequence ID" value="EDO61261.1"/>
    <property type="molecule type" value="Genomic_DNA"/>
</dbReference>
<evidence type="ECO:0000313" key="2">
    <source>
        <dbReference type="Proteomes" id="UP000003490"/>
    </source>
</evidence>
<organism evidence="1 2">
    <name type="scientific">[Clostridium] leptum DSM 753</name>
    <dbReference type="NCBI Taxonomy" id="428125"/>
    <lineage>
        <taxon>Bacteria</taxon>
        <taxon>Bacillati</taxon>
        <taxon>Bacillota</taxon>
        <taxon>Clostridia</taxon>
        <taxon>Eubacteriales</taxon>
        <taxon>Oscillospiraceae</taxon>
        <taxon>Oscillospiraceae incertae sedis</taxon>
    </lineage>
</organism>
<comment type="caution">
    <text evidence="1">The sequence shown here is derived from an EMBL/GenBank/DDBJ whole genome shotgun (WGS) entry which is preliminary data.</text>
</comment>
<dbReference type="AlphaFoldDB" id="A7VSW5"/>
<dbReference type="Proteomes" id="UP000003490">
    <property type="component" value="Unassembled WGS sequence"/>
</dbReference>
<protein>
    <submittedName>
        <fullName evidence="1">Uncharacterized protein</fullName>
    </submittedName>
</protein>
<dbReference type="HOGENOM" id="CLU_3151295_0_0_9"/>
<accession>A7VSW5</accession>
<reference evidence="1 2" key="1">
    <citation type="submission" date="2007-08" db="EMBL/GenBank/DDBJ databases">
        <title>Draft genome sequence of Clostridium leptum (DSM 753).</title>
        <authorList>
            <person name="Sudarsanam P."/>
            <person name="Ley R."/>
            <person name="Guruge J."/>
            <person name="Turnbaugh P.J."/>
            <person name="Mahowald M."/>
            <person name="Liep D."/>
            <person name="Gordon J."/>
        </authorList>
    </citation>
    <scope>NUCLEOTIDE SEQUENCE [LARGE SCALE GENOMIC DNA]</scope>
    <source>
        <strain evidence="1 2">DSM 753</strain>
    </source>
</reference>
<sequence length="48" mass="5570">MEKLIMAMKNQMQEKPIDLMEGFVDGKLVSVAKGYRLSKYGRLIKSRH</sequence>
<name>A7VSW5_9FIRM</name>
<gene>
    <name evidence="1" type="ORF">CLOLEP_01656</name>
</gene>